<comment type="catalytic activity">
    <reaction evidence="1">
        <text>ATP + protein L-histidine = ADP + protein N-phospho-L-histidine.</text>
        <dbReference type="EC" id="2.7.13.3"/>
    </reaction>
</comment>
<dbReference type="AlphaFoldDB" id="W0V8W8"/>
<name>W0V8W8_9BURK</name>
<dbReference type="InterPro" id="IPR036890">
    <property type="entry name" value="HATPase_C_sf"/>
</dbReference>
<dbReference type="InterPro" id="IPR004358">
    <property type="entry name" value="Sig_transdc_His_kin-like_C"/>
</dbReference>
<dbReference type="Proteomes" id="UP000027604">
    <property type="component" value="Chromosome I"/>
</dbReference>
<dbReference type="SUPFAM" id="SSF55785">
    <property type="entry name" value="PYP-like sensor domain (PAS domain)"/>
    <property type="match status" value="1"/>
</dbReference>
<dbReference type="HOGENOM" id="CLU_000445_114_39_4"/>
<dbReference type="eggNOG" id="COG2202">
    <property type="taxonomic scope" value="Bacteria"/>
</dbReference>
<dbReference type="InterPro" id="IPR000700">
    <property type="entry name" value="PAS-assoc_C"/>
</dbReference>
<dbReference type="Gene3D" id="1.10.287.130">
    <property type="match status" value="1"/>
</dbReference>
<evidence type="ECO:0000313" key="7">
    <source>
        <dbReference type="Proteomes" id="UP000027604"/>
    </source>
</evidence>
<dbReference type="SMART" id="SM00091">
    <property type="entry name" value="PAS"/>
    <property type="match status" value="1"/>
</dbReference>
<protein>
    <recommendedName>
        <fullName evidence="2">histidine kinase</fullName>
        <ecNumber evidence="2">2.7.13.3</ecNumber>
    </recommendedName>
</protein>
<sequence length="439" mass="48342">MQFDEFEFFSSDAAAAAPALAAEPASPLVRLQYLVDNTPAIIYCTVPSGDFKMTFVSQNAYHVLGYRPEDMVADPNFWFDHIHPDDAPQIFSSLALVFVEGQRAYEYRFRTSDGTYLWMHDTLRLIRDEHGAPLEVIGSLTDITSRKEMEQALHTKGEEQQLLIARLQEAHEQLLQSEKMASIGQLAAGIAHEINNPVGFVNSNMGSLEAYVTTLFGVIEQYELAVARHPAATAAAATMAAIRQQADLAFLKEDVTELVRESMDGLKRVRDIVQSLKDFSHVGETEWQIADLHHGLESTLHIVANEIKYKATVEKHYGQLPPIKCLASQLNQVFMNLLVNAGHAIQGQGVISIRTGHDDGWVWIEIGDTGAGIAPQHLNRIFEPFFTTKPVGSGTGLGLSLSYGIVKKHGGRIDVATELGKGTRFTIRLPVQPPGNAVA</sequence>
<evidence type="ECO:0000256" key="2">
    <source>
        <dbReference type="ARBA" id="ARBA00012438"/>
    </source>
</evidence>
<dbReference type="SMART" id="SM00086">
    <property type="entry name" value="PAC"/>
    <property type="match status" value="1"/>
</dbReference>
<dbReference type="NCBIfam" id="TIGR00229">
    <property type="entry name" value="sensory_box"/>
    <property type="match status" value="1"/>
</dbReference>
<evidence type="ECO:0000313" key="6">
    <source>
        <dbReference type="EMBL" id="CDG84326.1"/>
    </source>
</evidence>
<evidence type="ECO:0000259" key="4">
    <source>
        <dbReference type="PROSITE" id="PS50112"/>
    </source>
</evidence>
<dbReference type="InterPro" id="IPR000014">
    <property type="entry name" value="PAS"/>
</dbReference>
<keyword evidence="7" id="KW-1185">Reference proteome</keyword>
<dbReference type="PANTHER" id="PTHR43065:SF50">
    <property type="entry name" value="HISTIDINE KINASE"/>
    <property type="match status" value="1"/>
</dbReference>
<evidence type="ECO:0000259" key="3">
    <source>
        <dbReference type="PROSITE" id="PS50109"/>
    </source>
</evidence>
<dbReference type="InterPro" id="IPR013655">
    <property type="entry name" value="PAS_fold_3"/>
</dbReference>
<evidence type="ECO:0000256" key="1">
    <source>
        <dbReference type="ARBA" id="ARBA00000085"/>
    </source>
</evidence>
<dbReference type="PROSITE" id="PS50113">
    <property type="entry name" value="PAC"/>
    <property type="match status" value="1"/>
</dbReference>
<dbReference type="PANTHER" id="PTHR43065">
    <property type="entry name" value="SENSOR HISTIDINE KINASE"/>
    <property type="match status" value="1"/>
</dbReference>
<dbReference type="PROSITE" id="PS50109">
    <property type="entry name" value="HIS_KIN"/>
    <property type="match status" value="1"/>
</dbReference>
<dbReference type="GO" id="GO:0000155">
    <property type="term" value="F:phosphorelay sensor kinase activity"/>
    <property type="evidence" value="ECO:0007669"/>
    <property type="project" value="InterPro"/>
</dbReference>
<proteinExistence type="predicted"/>
<accession>W0V8W8</accession>
<dbReference type="Gene3D" id="3.30.565.10">
    <property type="entry name" value="Histidine kinase-like ATPase, C-terminal domain"/>
    <property type="match status" value="1"/>
</dbReference>
<dbReference type="InterPro" id="IPR001610">
    <property type="entry name" value="PAC"/>
</dbReference>
<organism evidence="6 7">
    <name type="scientific">Janthinobacterium agaricidamnosum NBRC 102515 = DSM 9628</name>
    <dbReference type="NCBI Taxonomy" id="1349767"/>
    <lineage>
        <taxon>Bacteria</taxon>
        <taxon>Pseudomonadati</taxon>
        <taxon>Pseudomonadota</taxon>
        <taxon>Betaproteobacteria</taxon>
        <taxon>Burkholderiales</taxon>
        <taxon>Oxalobacteraceae</taxon>
        <taxon>Janthinobacterium</taxon>
    </lineage>
</organism>
<dbReference type="CDD" id="cd00130">
    <property type="entry name" value="PAS"/>
    <property type="match status" value="1"/>
</dbReference>
<dbReference type="Pfam" id="PF02518">
    <property type="entry name" value="HATPase_c"/>
    <property type="match status" value="1"/>
</dbReference>
<feature type="domain" description="PAS" evidence="4">
    <location>
        <begin position="27"/>
        <end position="101"/>
    </location>
</feature>
<dbReference type="EC" id="2.7.13.3" evidence="2"/>
<feature type="domain" description="PAC" evidence="5">
    <location>
        <begin position="103"/>
        <end position="155"/>
    </location>
</feature>
<evidence type="ECO:0000259" key="5">
    <source>
        <dbReference type="PROSITE" id="PS50113"/>
    </source>
</evidence>
<dbReference type="Gene3D" id="3.30.450.20">
    <property type="entry name" value="PAS domain"/>
    <property type="match status" value="1"/>
</dbReference>
<dbReference type="InterPro" id="IPR003594">
    <property type="entry name" value="HATPase_dom"/>
</dbReference>
<dbReference type="InterPro" id="IPR005467">
    <property type="entry name" value="His_kinase_dom"/>
</dbReference>
<dbReference type="RefSeq" id="WP_038494539.1">
    <property type="nucleotide sequence ID" value="NZ_BCTH01000099.1"/>
</dbReference>
<dbReference type="SUPFAM" id="SSF55874">
    <property type="entry name" value="ATPase domain of HSP90 chaperone/DNA topoisomerase II/histidine kinase"/>
    <property type="match status" value="1"/>
</dbReference>
<dbReference type="EMBL" id="HG322949">
    <property type="protein sequence ID" value="CDG84326.1"/>
    <property type="molecule type" value="Genomic_DNA"/>
</dbReference>
<reference evidence="6 7" key="1">
    <citation type="journal article" date="2015" name="Genome Announc.">
        <title>Genome Sequence of Mushroom Soft-Rot Pathogen Janthinobacterium agaricidamnosum.</title>
        <authorList>
            <person name="Graupner K."/>
            <person name="Lackner G."/>
            <person name="Hertweck C."/>
        </authorList>
    </citation>
    <scope>NUCLEOTIDE SEQUENCE [LARGE SCALE GENOMIC DNA]</scope>
    <source>
        <strain evidence="7">NBRC 102515 / DSM 9628</strain>
    </source>
</reference>
<dbReference type="eggNOG" id="COG4191">
    <property type="taxonomic scope" value="Bacteria"/>
</dbReference>
<dbReference type="SUPFAM" id="SSF47384">
    <property type="entry name" value="Homodimeric domain of signal transducing histidine kinase"/>
    <property type="match status" value="1"/>
</dbReference>
<dbReference type="InterPro" id="IPR036097">
    <property type="entry name" value="HisK_dim/P_sf"/>
</dbReference>
<dbReference type="KEGG" id="jag:GJA_3711"/>
<dbReference type="PROSITE" id="PS50112">
    <property type="entry name" value="PAS"/>
    <property type="match status" value="1"/>
</dbReference>
<dbReference type="OrthoDB" id="224978at2"/>
<dbReference type="PATRIC" id="fig|1349767.4.peg.300"/>
<dbReference type="Pfam" id="PF08447">
    <property type="entry name" value="PAS_3"/>
    <property type="match status" value="1"/>
</dbReference>
<feature type="domain" description="Histidine kinase" evidence="3">
    <location>
        <begin position="189"/>
        <end position="433"/>
    </location>
</feature>
<dbReference type="SMART" id="SM00387">
    <property type="entry name" value="HATPase_c"/>
    <property type="match status" value="1"/>
</dbReference>
<dbReference type="InterPro" id="IPR035965">
    <property type="entry name" value="PAS-like_dom_sf"/>
</dbReference>
<dbReference type="PRINTS" id="PR00344">
    <property type="entry name" value="BCTRLSENSOR"/>
</dbReference>
<gene>
    <name evidence="6" type="ORF">GJA_3711</name>
</gene>
<dbReference type="STRING" id="1349767.GJA_3711"/>